<keyword evidence="2" id="KW-0808">Transferase</keyword>
<evidence type="ECO:0000259" key="4">
    <source>
        <dbReference type="PROSITE" id="PS50280"/>
    </source>
</evidence>
<gene>
    <name evidence="5" type="ORF">Cvel_32342</name>
</gene>
<dbReference type="Gene3D" id="2.170.270.10">
    <property type="entry name" value="SET domain"/>
    <property type="match status" value="1"/>
</dbReference>
<evidence type="ECO:0000313" key="5">
    <source>
        <dbReference type="EMBL" id="CEM48557.1"/>
    </source>
</evidence>
<dbReference type="VEuPathDB" id="CryptoDB:Cvel_32342"/>
<dbReference type="PROSITE" id="PS50280">
    <property type="entry name" value="SET"/>
    <property type="match status" value="1"/>
</dbReference>
<proteinExistence type="predicted"/>
<feature type="domain" description="SET" evidence="4">
    <location>
        <begin position="20"/>
        <end position="294"/>
    </location>
</feature>
<name>A0A0G4HVU8_9ALVE</name>
<dbReference type="AlphaFoldDB" id="A0A0G4HVU8"/>
<dbReference type="GO" id="GO:0042799">
    <property type="term" value="F:histone H4K20 methyltransferase activity"/>
    <property type="evidence" value="ECO:0007669"/>
    <property type="project" value="TreeGrafter"/>
</dbReference>
<dbReference type="PANTHER" id="PTHR46402:SF2">
    <property type="entry name" value="HISTONE-LYSINE N-TRIMETHYLTRANSFERASE SMYD5"/>
    <property type="match status" value="1"/>
</dbReference>
<protein>
    <recommendedName>
        <fullName evidence="4">SET domain-containing protein</fullName>
    </recommendedName>
</protein>
<accession>A0A0G4HVU8</accession>
<keyword evidence="3" id="KW-0949">S-adenosyl-L-methionine</keyword>
<evidence type="ECO:0000256" key="2">
    <source>
        <dbReference type="ARBA" id="ARBA00022679"/>
    </source>
</evidence>
<dbReference type="Pfam" id="PF00856">
    <property type="entry name" value="SET"/>
    <property type="match status" value="1"/>
</dbReference>
<dbReference type="PANTHER" id="PTHR46402">
    <property type="entry name" value="SET AND MYND DOMAIN-CONTAINING PROTEIN 5"/>
    <property type="match status" value="1"/>
</dbReference>
<evidence type="ECO:0000256" key="1">
    <source>
        <dbReference type="ARBA" id="ARBA00022603"/>
    </source>
</evidence>
<dbReference type="SUPFAM" id="SSF82199">
    <property type="entry name" value="SET domain"/>
    <property type="match status" value="1"/>
</dbReference>
<evidence type="ECO:0000256" key="3">
    <source>
        <dbReference type="ARBA" id="ARBA00022691"/>
    </source>
</evidence>
<dbReference type="GO" id="GO:0045814">
    <property type="term" value="P:negative regulation of gene expression, epigenetic"/>
    <property type="evidence" value="ECO:0007669"/>
    <property type="project" value="TreeGrafter"/>
</dbReference>
<reference evidence="5" key="1">
    <citation type="submission" date="2014-11" db="EMBL/GenBank/DDBJ databases">
        <authorList>
            <person name="Otto D Thomas"/>
            <person name="Naeem Raeece"/>
        </authorList>
    </citation>
    <scope>NUCLEOTIDE SEQUENCE</scope>
</reference>
<keyword evidence="1" id="KW-0489">Methyltransferase</keyword>
<sequence length="323" mass="36599">MEVEIRELLDQLGPPTDAQEALCSGRVKVDLALGGSGLGLFAGRDFHHGEIVFAEFPLLSVDRSSFLSDMNFSSDDLEASSLFAELESCAERFGNLKGARKFPPEAREVMDQIVHMRAQHEFQKLTEEEQVLIWGLSDAFQEDIQVGCRVEIQGPLSVKSQEGKVVQLLNGQRGRVRTRCESEKDTWVVAVEVFPGVAESESVHTRLKERDLRRLDVPRPSAGGILRTNSFWTRSEELVFQTLSRANHSCEANILFQMIQVDPQKHFGKLKCKKAYVIAIKDIKAGEELFVDYGDSKLSLEERGELLRRKYRFSCRCPLHEKR</sequence>
<dbReference type="InterPro" id="IPR001214">
    <property type="entry name" value="SET_dom"/>
</dbReference>
<dbReference type="EMBL" id="CDMZ01004071">
    <property type="protein sequence ID" value="CEM48557.1"/>
    <property type="molecule type" value="Genomic_DNA"/>
</dbReference>
<dbReference type="GO" id="GO:0032259">
    <property type="term" value="P:methylation"/>
    <property type="evidence" value="ECO:0007669"/>
    <property type="project" value="UniProtKB-KW"/>
</dbReference>
<dbReference type="CDD" id="cd20071">
    <property type="entry name" value="SET_SMYD"/>
    <property type="match status" value="1"/>
</dbReference>
<dbReference type="InterPro" id="IPR046341">
    <property type="entry name" value="SET_dom_sf"/>
</dbReference>
<organism evidence="5">
    <name type="scientific">Chromera velia CCMP2878</name>
    <dbReference type="NCBI Taxonomy" id="1169474"/>
    <lineage>
        <taxon>Eukaryota</taxon>
        <taxon>Sar</taxon>
        <taxon>Alveolata</taxon>
        <taxon>Colpodellida</taxon>
        <taxon>Chromeraceae</taxon>
        <taxon>Chromera</taxon>
    </lineage>
</organism>